<feature type="compositionally biased region" description="Basic residues" evidence="2">
    <location>
        <begin position="762"/>
        <end position="776"/>
    </location>
</feature>
<dbReference type="GO" id="GO:0072659">
    <property type="term" value="P:protein localization to plasma membrane"/>
    <property type="evidence" value="ECO:0007669"/>
    <property type="project" value="InterPro"/>
</dbReference>
<evidence type="ECO:0000313" key="4">
    <source>
        <dbReference type="Proteomes" id="UP001342314"/>
    </source>
</evidence>
<sequence>MGLLLTPNHQALIRDCYPPHSSSSSQGSLPQPVSNALSKLTFYAVNRPAKIPKVVAALVERATKARAGSSTHKSRQDLAVTVEILRALVVECGESGKDGAGELIKGAIAEDALRVAEMALGGEGAKDGLVATTAQIKREKRDPELEARGASLFLAFATFLTPPFVGVADGVGRHYLRCLSLLSGLAQLQEPGQAPSRYVALKALDGAARSEFLLATGSDFDAQVGELVPALLHNCIATDLPELRKELSSALSSDDALSPLSPTLSSRKASAISVPDDSKETSRTPSIALTTLLLLSRLTTIPQVLAFQGAFSSFLSQNSSGLFWRASSQPVVLFFVRAFLAAAPPQHRAPMISWWSDRVGEIFERDTQHRSVTLLYLLKHLLDPSPEEEADGTRVAVEGVSAGGILNTLSELLIRRATTPSSSPSVSRPSSSHHLALASPSPADASLTSESTDSDPLLRPILSTLGALARSSALRGYPTQLEDLVSDLVDLLRSLKHEEGRAQRLVSGMSAAEKSRAKVRLVKALGTLLHEAPGSVRAQLASRVESTANGEVRDEAADGVRRDEEALLPPRPSLGEEADSAATIKAPTSAALSGTGKLVLGKPVNGERDLFSPEAVDETVRAKKASAPSQLLDPSADGEQPVVRVSTPGGATSSPSPDSQSRSPAPSRQPVSPRAFSRSLFLLTEPDAYLRLQYAGVVALYLSKEIPLVQSTGSGADRLSSFYRQLHGSIFGLAVGELASSASPSARSPGAESTSDDTASHALHRTRSLRSQKSRRSFLDEPESPSPAASAAPTPADYAALVVLVEAVQARPAPPAAVLEGVPALLALDAKAAPRWEVGLAGAGDLGATRDGGADPARAQACREVAVRGLLAVAKAWSLRELDELMQEALKALSPSVIPAEATPLSQFAVSTTAAPSALNASLIVDILASDAALQKATQLDRTSLSSLLSQAWSYETVKAEAVSSRSPYLSGALPSRSLFNLSPSRGGSTLRLSSAPGSPPSFHLGSQALHGTSNSAGGSLSPSVRSRFRSGTTTTAGSSSLAIGALQTPSLADLQAGFVAGGHASARSSAAASVASSTGTAGGQGRRRTSRATPESVLERIGRRAKVSSSPKAVLSASAFDKLQVQLDKTLMENQYLKLLLVEKERLVQAKDEELRRLIEGRKDLENERKDERMAWVDERKDWLNERKDWLDERKDWLDERKELLDERQRLLNHILAVKTTD</sequence>
<proteinExistence type="predicted"/>
<evidence type="ECO:0008006" key="5">
    <source>
        <dbReference type="Google" id="ProtNLM"/>
    </source>
</evidence>
<dbReference type="EMBL" id="BQKY01000010">
    <property type="protein sequence ID" value="GJN91972.1"/>
    <property type="molecule type" value="Genomic_DNA"/>
</dbReference>
<evidence type="ECO:0000313" key="3">
    <source>
        <dbReference type="EMBL" id="GJN91972.1"/>
    </source>
</evidence>
<dbReference type="Proteomes" id="UP001342314">
    <property type="component" value="Unassembled WGS sequence"/>
</dbReference>
<feature type="region of interest" description="Disordered" evidence="2">
    <location>
        <begin position="545"/>
        <end position="582"/>
    </location>
</feature>
<feature type="region of interest" description="Disordered" evidence="2">
    <location>
        <begin position="420"/>
        <end position="453"/>
    </location>
</feature>
<name>A0AAV5GSG4_9BASI</name>
<keyword evidence="1" id="KW-0175">Coiled coil</keyword>
<feature type="compositionally biased region" description="Polar residues" evidence="2">
    <location>
        <begin position="1010"/>
        <end position="1023"/>
    </location>
</feature>
<dbReference type="InterPro" id="IPR039786">
    <property type="entry name" value="EFR3"/>
</dbReference>
<dbReference type="AlphaFoldDB" id="A0AAV5GSG4"/>
<feature type="region of interest" description="Disordered" evidence="2">
    <location>
        <begin position="742"/>
        <end position="792"/>
    </location>
</feature>
<comment type="caution">
    <text evidence="3">The sequence shown here is derived from an EMBL/GenBank/DDBJ whole genome shotgun (WGS) entry which is preliminary data.</text>
</comment>
<dbReference type="PANTHER" id="PTHR47766:SF1">
    <property type="entry name" value="PROTEIN EFR3"/>
    <property type="match status" value="1"/>
</dbReference>
<accession>A0AAV5GSG4</accession>
<keyword evidence="4" id="KW-1185">Reference proteome</keyword>
<evidence type="ECO:0000256" key="2">
    <source>
        <dbReference type="SAM" id="MobiDB-lite"/>
    </source>
</evidence>
<feature type="compositionally biased region" description="Low complexity" evidence="2">
    <location>
        <begin position="420"/>
        <end position="449"/>
    </location>
</feature>
<feature type="compositionally biased region" description="Low complexity" evidence="2">
    <location>
        <begin position="1024"/>
        <end position="1040"/>
    </location>
</feature>
<feature type="coiled-coil region" evidence="1">
    <location>
        <begin position="1149"/>
        <end position="1215"/>
    </location>
</feature>
<feature type="compositionally biased region" description="Low complexity" evidence="2">
    <location>
        <begin position="646"/>
        <end position="672"/>
    </location>
</feature>
<evidence type="ECO:0000256" key="1">
    <source>
        <dbReference type="SAM" id="Coils"/>
    </source>
</evidence>
<feature type="compositionally biased region" description="Low complexity" evidence="2">
    <location>
        <begin position="742"/>
        <end position="753"/>
    </location>
</feature>
<dbReference type="PANTHER" id="PTHR47766">
    <property type="entry name" value="PROTEIN EFR3"/>
    <property type="match status" value="1"/>
</dbReference>
<feature type="region of interest" description="Disordered" evidence="2">
    <location>
        <begin position="989"/>
        <end position="1040"/>
    </location>
</feature>
<gene>
    <name evidence="3" type="ORF">Rhopal_005000-T1</name>
</gene>
<feature type="compositionally biased region" description="Basic and acidic residues" evidence="2">
    <location>
        <begin position="551"/>
        <end position="565"/>
    </location>
</feature>
<feature type="region of interest" description="Disordered" evidence="2">
    <location>
        <begin position="621"/>
        <end position="672"/>
    </location>
</feature>
<protein>
    <recommendedName>
        <fullName evidence="5">Proteophosphoglycan ppg4</fullName>
    </recommendedName>
</protein>
<reference evidence="3 4" key="1">
    <citation type="submission" date="2021-12" db="EMBL/GenBank/DDBJ databases">
        <title>High titer production of polyol ester of fatty acids by Rhodotorula paludigena BS15 towards product separation-free biomass refinery.</title>
        <authorList>
            <person name="Mano J."/>
            <person name="Ono H."/>
            <person name="Tanaka T."/>
            <person name="Naito K."/>
            <person name="Sushida H."/>
            <person name="Ike M."/>
            <person name="Tokuyasu K."/>
            <person name="Kitaoka M."/>
        </authorList>
    </citation>
    <scope>NUCLEOTIDE SEQUENCE [LARGE SCALE GENOMIC DNA]</scope>
    <source>
        <strain evidence="3 4">BS15</strain>
    </source>
</reference>
<organism evidence="3 4">
    <name type="scientific">Rhodotorula paludigena</name>
    <dbReference type="NCBI Taxonomy" id="86838"/>
    <lineage>
        <taxon>Eukaryota</taxon>
        <taxon>Fungi</taxon>
        <taxon>Dikarya</taxon>
        <taxon>Basidiomycota</taxon>
        <taxon>Pucciniomycotina</taxon>
        <taxon>Microbotryomycetes</taxon>
        <taxon>Sporidiobolales</taxon>
        <taxon>Sporidiobolaceae</taxon>
        <taxon>Rhodotorula</taxon>
    </lineage>
</organism>
<feature type="region of interest" description="Disordered" evidence="2">
    <location>
        <begin position="1072"/>
        <end position="1105"/>
    </location>
</feature>